<keyword evidence="1" id="KW-0732">Signal</keyword>
<dbReference type="Proteomes" id="UP001170379">
    <property type="component" value="Unassembled WGS sequence"/>
</dbReference>
<evidence type="ECO:0000313" key="3">
    <source>
        <dbReference type="Proteomes" id="UP001170379"/>
    </source>
</evidence>
<reference evidence="2" key="2">
    <citation type="journal article" date="2022" name="Sci. Rep.">
        <title>In silico prediction of the enzymes involved in the degradation of the herbicide molinate by Gulosibacter molinativorax ON4T.</title>
        <authorList>
            <person name="Lopes A.R."/>
            <person name="Bunin E."/>
            <person name="Viana A.T."/>
            <person name="Froufe H."/>
            <person name="Munoz-Merida A."/>
            <person name="Pinho D."/>
            <person name="Figueiredo J."/>
            <person name="Barroso C."/>
            <person name="Vaz-Moreira I."/>
            <person name="Bellanger X."/>
            <person name="Egas C."/>
            <person name="Nunes O.C."/>
        </authorList>
    </citation>
    <scope>NUCLEOTIDE SEQUENCE</scope>
    <source>
        <strain evidence="2">ON4</strain>
    </source>
</reference>
<gene>
    <name evidence="2" type="ORF">C7K25_09060</name>
</gene>
<name>A0ABT7C8I1_9MICO</name>
<dbReference type="InterPro" id="IPR021903">
    <property type="entry name" value="DUF3515"/>
</dbReference>
<evidence type="ECO:0000256" key="1">
    <source>
        <dbReference type="SAM" id="SignalP"/>
    </source>
</evidence>
<accession>A0ABT7C8I1</accession>
<feature type="chain" id="PRO_5045133296" evidence="1">
    <location>
        <begin position="20"/>
        <end position="165"/>
    </location>
</feature>
<organism evidence="2 3">
    <name type="scientific">Gulosibacter molinativorax</name>
    <dbReference type="NCBI Taxonomy" id="256821"/>
    <lineage>
        <taxon>Bacteria</taxon>
        <taxon>Bacillati</taxon>
        <taxon>Actinomycetota</taxon>
        <taxon>Actinomycetes</taxon>
        <taxon>Micrococcales</taxon>
        <taxon>Microbacteriaceae</taxon>
        <taxon>Gulosibacter</taxon>
    </lineage>
</organism>
<sequence length="165" mass="17187">MSRRIFTALAPVVVISALALTGCSGPSVPMQPAEDAGAPECAEVTVRLPDTVDDLELRYTNAQATGAWGNPASVLLRCGVATPPPTTDQCLSLDGIDWVEDDSEAPTYRYTTYGRTPAVEVVIDSSTGVSGLNTLMDLNEAVSYLPQSGACVGAEDVLGIPTETP</sequence>
<dbReference type="Pfam" id="PF12028">
    <property type="entry name" value="DUF3515"/>
    <property type="match status" value="1"/>
</dbReference>
<keyword evidence="3" id="KW-1185">Reference proteome</keyword>
<reference evidence="2" key="1">
    <citation type="submission" date="2018-03" db="EMBL/GenBank/DDBJ databases">
        <authorList>
            <person name="Nunes O.C."/>
            <person name="Lopes A.R."/>
            <person name="Froufe H."/>
            <person name="Munoz-Merida A."/>
            <person name="Barroso C."/>
            <person name="Egas C."/>
        </authorList>
    </citation>
    <scope>NUCLEOTIDE SEQUENCE</scope>
    <source>
        <strain evidence="2">ON4</strain>
    </source>
</reference>
<dbReference type="PROSITE" id="PS51257">
    <property type="entry name" value="PROKAR_LIPOPROTEIN"/>
    <property type="match status" value="1"/>
</dbReference>
<comment type="caution">
    <text evidence="2">The sequence shown here is derived from an EMBL/GenBank/DDBJ whole genome shotgun (WGS) entry which is preliminary data.</text>
</comment>
<protein>
    <submittedName>
        <fullName evidence="2">DUF3515 domain-containing protein</fullName>
    </submittedName>
</protein>
<dbReference type="EMBL" id="PXVD01000013">
    <property type="protein sequence ID" value="MDJ1371513.1"/>
    <property type="molecule type" value="Genomic_DNA"/>
</dbReference>
<dbReference type="RefSeq" id="WP_026936750.1">
    <property type="nucleotide sequence ID" value="NZ_CP028426.1"/>
</dbReference>
<feature type="signal peptide" evidence="1">
    <location>
        <begin position="1"/>
        <end position="19"/>
    </location>
</feature>
<proteinExistence type="predicted"/>
<evidence type="ECO:0000313" key="2">
    <source>
        <dbReference type="EMBL" id="MDJ1371513.1"/>
    </source>
</evidence>